<evidence type="ECO:0000256" key="1">
    <source>
        <dbReference type="SAM" id="Phobius"/>
    </source>
</evidence>
<keyword evidence="1" id="KW-1133">Transmembrane helix</keyword>
<evidence type="ECO:0000313" key="3">
    <source>
        <dbReference type="Proteomes" id="UP000316988"/>
    </source>
</evidence>
<gene>
    <name evidence="2" type="ORF">FNM00_01910</name>
</gene>
<keyword evidence="1" id="KW-0472">Membrane</keyword>
<dbReference type="Proteomes" id="UP000316988">
    <property type="component" value="Unassembled WGS sequence"/>
</dbReference>
<proteinExistence type="predicted"/>
<accession>A0A554SPU3</accession>
<comment type="caution">
    <text evidence="2">The sequence shown here is derived from an EMBL/GenBank/DDBJ whole genome shotgun (WGS) entry which is preliminary data.</text>
</comment>
<dbReference type="AlphaFoldDB" id="A0A554SPU3"/>
<reference evidence="2 3" key="1">
    <citation type="submission" date="2019-07" db="EMBL/GenBank/DDBJ databases">
        <authorList>
            <person name="Zhao L.H."/>
        </authorList>
    </citation>
    <scope>NUCLEOTIDE SEQUENCE [LARGE SCALE GENOMIC DNA]</scope>
    <source>
        <strain evidence="2 3">Co35</strain>
    </source>
</reference>
<feature type="transmembrane region" description="Helical" evidence="1">
    <location>
        <begin position="6"/>
        <end position="33"/>
    </location>
</feature>
<name>A0A554SPU3_9ACTN</name>
<protein>
    <submittedName>
        <fullName evidence="2">DUF2273 domain-containing protein</fullName>
    </submittedName>
</protein>
<keyword evidence="3" id="KW-1185">Reference proteome</keyword>
<sequence length="60" mass="6029">MMNSSTAGLIAGLLIAIAITTGGFLGFLLAIVLGGGGLLIGRQLAGEIDLGDVFAGRRRE</sequence>
<organism evidence="2 3">
    <name type="scientific">Aeromicrobium piscarium</name>
    <dbReference type="NCBI Taxonomy" id="2590901"/>
    <lineage>
        <taxon>Bacteria</taxon>
        <taxon>Bacillati</taxon>
        <taxon>Actinomycetota</taxon>
        <taxon>Actinomycetes</taxon>
        <taxon>Propionibacteriales</taxon>
        <taxon>Nocardioidaceae</taxon>
        <taxon>Aeromicrobium</taxon>
    </lineage>
</organism>
<keyword evidence="1" id="KW-0812">Transmembrane</keyword>
<evidence type="ECO:0000313" key="2">
    <source>
        <dbReference type="EMBL" id="TSD68373.1"/>
    </source>
</evidence>
<dbReference type="EMBL" id="VLNT01000001">
    <property type="protein sequence ID" value="TSD68373.1"/>
    <property type="molecule type" value="Genomic_DNA"/>
</dbReference>